<protein>
    <submittedName>
        <fullName evidence="2">Uncharacterized protein</fullName>
    </submittedName>
</protein>
<organism evidence="2 3">
    <name type="scientific">Phytophthora rubi</name>
    <dbReference type="NCBI Taxonomy" id="129364"/>
    <lineage>
        <taxon>Eukaryota</taxon>
        <taxon>Sar</taxon>
        <taxon>Stramenopiles</taxon>
        <taxon>Oomycota</taxon>
        <taxon>Peronosporomycetes</taxon>
        <taxon>Peronosporales</taxon>
        <taxon>Peronosporaceae</taxon>
        <taxon>Phytophthora</taxon>
    </lineage>
</organism>
<dbReference type="EMBL" id="QXFT01000052">
    <property type="protein sequence ID" value="KAE9357448.1"/>
    <property type="molecule type" value="Genomic_DNA"/>
</dbReference>
<keyword evidence="3" id="KW-1185">Reference proteome</keyword>
<dbReference type="Proteomes" id="UP000434957">
    <property type="component" value="Unassembled WGS sequence"/>
</dbReference>
<dbReference type="AlphaFoldDB" id="A0A6A4G1M6"/>
<name>A0A6A4G1M6_9STRA</name>
<accession>A0A6A4G1M6</accession>
<sequence>MEWGSASIFGDFDDSDEEYYLAYMASDDATEAEAKSGSSVPGKRANKERERELWGERLMNDYFGDNPTYDELADGWLNSRHPLESRVIK</sequence>
<reference evidence="2 3" key="1">
    <citation type="submission" date="2018-08" db="EMBL/GenBank/DDBJ databases">
        <title>Genomic investigation of the strawberry pathogen Phytophthora fragariae indicates pathogenicity is determined by transcriptional variation in three key races.</title>
        <authorList>
            <person name="Adams T.M."/>
            <person name="Armitage A.D."/>
            <person name="Sobczyk M.K."/>
            <person name="Bates H.J."/>
            <person name="Dunwell J.M."/>
            <person name="Nellist C.F."/>
            <person name="Harrison R.J."/>
        </authorList>
    </citation>
    <scope>NUCLEOTIDE SEQUENCE [LARGE SCALE GENOMIC DNA]</scope>
    <source>
        <strain evidence="2 3">SCRP333</strain>
    </source>
</reference>
<comment type="caution">
    <text evidence="2">The sequence shown here is derived from an EMBL/GenBank/DDBJ whole genome shotgun (WGS) entry which is preliminary data.</text>
</comment>
<feature type="region of interest" description="Disordered" evidence="1">
    <location>
        <begin position="29"/>
        <end position="49"/>
    </location>
</feature>
<evidence type="ECO:0000313" key="3">
    <source>
        <dbReference type="Proteomes" id="UP000434957"/>
    </source>
</evidence>
<evidence type="ECO:0000313" key="2">
    <source>
        <dbReference type="EMBL" id="KAE9357448.1"/>
    </source>
</evidence>
<evidence type="ECO:0000256" key="1">
    <source>
        <dbReference type="SAM" id="MobiDB-lite"/>
    </source>
</evidence>
<gene>
    <name evidence="2" type="ORF">PR003_g1804</name>
</gene>
<proteinExistence type="predicted"/>